<dbReference type="Pfam" id="PF13184">
    <property type="entry name" value="KH_NusA_1st"/>
    <property type="match status" value="1"/>
</dbReference>
<dbReference type="Gene3D" id="3.30.1480.10">
    <property type="entry name" value="NusA, N-terminal domain"/>
    <property type="match status" value="1"/>
</dbReference>
<reference evidence="9 10" key="1">
    <citation type="submission" date="2018-06" db="EMBL/GenBank/DDBJ databases">
        <authorList>
            <consortium name="Pathogen Informatics"/>
            <person name="Doyle S."/>
        </authorList>
    </citation>
    <scope>NUCLEOTIDE SEQUENCE [LARGE SCALE GENOMIC DNA]</scope>
    <source>
        <strain evidence="9 10">NCTC13063</strain>
    </source>
</reference>
<dbReference type="GO" id="GO:0031564">
    <property type="term" value="P:transcription antitermination"/>
    <property type="evidence" value="ECO:0007669"/>
    <property type="project" value="UniProtKB-UniRule"/>
</dbReference>
<protein>
    <recommendedName>
        <fullName evidence="7">Transcription termination/antitermination protein NusA</fullName>
    </recommendedName>
</protein>
<dbReference type="InterPro" id="IPR012340">
    <property type="entry name" value="NA-bd_OB-fold"/>
</dbReference>
<dbReference type="SUPFAM" id="SSF54814">
    <property type="entry name" value="Prokaryotic type KH domain (KH-domain type II)"/>
    <property type="match status" value="2"/>
</dbReference>
<evidence type="ECO:0000256" key="3">
    <source>
        <dbReference type="ARBA" id="ARBA00022814"/>
    </source>
</evidence>
<dbReference type="InterPro" id="IPR013735">
    <property type="entry name" value="TF_NusA_N"/>
</dbReference>
<dbReference type="InterPro" id="IPR010213">
    <property type="entry name" value="TF_NusA"/>
</dbReference>
<dbReference type="GO" id="GO:0006353">
    <property type="term" value="P:DNA-templated transcription termination"/>
    <property type="evidence" value="ECO:0007669"/>
    <property type="project" value="UniProtKB-UniRule"/>
</dbReference>
<dbReference type="SUPFAM" id="SSF69705">
    <property type="entry name" value="Transcription factor NusA, N-terminal domain"/>
    <property type="match status" value="1"/>
</dbReference>
<evidence type="ECO:0000256" key="5">
    <source>
        <dbReference type="ARBA" id="ARBA00023015"/>
    </source>
</evidence>
<dbReference type="RefSeq" id="WP_004344334.1">
    <property type="nucleotide sequence ID" value="NZ_CALLWX010000017.1"/>
</dbReference>
<dbReference type="Gene3D" id="2.40.50.140">
    <property type="entry name" value="Nucleic acid-binding proteins"/>
    <property type="match status" value="1"/>
</dbReference>
<dbReference type="InterPro" id="IPR030842">
    <property type="entry name" value="TF_NusA_bacterial"/>
</dbReference>
<dbReference type="CDD" id="cd02134">
    <property type="entry name" value="KH-II_NusA_rpt1"/>
    <property type="match status" value="1"/>
</dbReference>
<dbReference type="SMART" id="SM00316">
    <property type="entry name" value="S1"/>
    <property type="match status" value="1"/>
</dbReference>
<dbReference type="Gene3D" id="3.30.300.20">
    <property type="match status" value="2"/>
</dbReference>
<evidence type="ECO:0000256" key="6">
    <source>
        <dbReference type="ARBA" id="ARBA00023163"/>
    </source>
</evidence>
<evidence type="ECO:0000313" key="9">
    <source>
        <dbReference type="EMBL" id="SUB80459.1"/>
    </source>
</evidence>
<dbReference type="GeneID" id="93535428"/>
<keyword evidence="4 7" id="KW-0694">RNA-binding</keyword>
<dbReference type="FunFam" id="3.30.300.20:FF:000013">
    <property type="entry name" value="Transcription termination/antitermination protein NusA"/>
    <property type="match status" value="1"/>
</dbReference>
<gene>
    <name evidence="7 9" type="primary">nusA</name>
    <name evidence="9" type="ORF">NCTC13063_01744</name>
</gene>
<comment type="similarity">
    <text evidence="7">Belongs to the NusA family.</text>
</comment>
<dbReference type="Pfam" id="PF00575">
    <property type="entry name" value="S1"/>
    <property type="match status" value="1"/>
</dbReference>
<dbReference type="FunFam" id="3.30.300.20:FF:000002">
    <property type="entry name" value="Transcription termination/antitermination protein NusA"/>
    <property type="match status" value="1"/>
</dbReference>
<sequence length="421" mass="47875">MAAKKQGEETISMIDTFREFKETKNIDRTTLVSVLEESFRNVLAKIFGSDENFDVIVNPDKGDFEIYRNRVVVADGEVEDENKEISLTEAQKIEPDYEVGEDVSEKVDFNKFGRRAILTLRQTLASKILELEHDSLYNKYKDRVGQVISGEVYQMWKREVLIVDDENNELILPKAEQIPADQYRKGETVRAVILRVDNENNNPKIILSRTSPMFLERLLEAEVPEISDGLIAIRKIARMPGDRAKVAVESFDERIDPVGACVGVKGSRVHGIVRELCNENIDVINYTSNVKLFIQRALSPAKVSSINIDEENHKAEVYLQPEEVSLAIGRGGMNIKLASMLTEYTIDVFREIDENAADEDIYLEEFSDEIDQWVIDAIKSIGLDTAKQVLNAPREMLIEKADLEEETVDNVLNVLRAEFEQ</sequence>
<dbReference type="Pfam" id="PF08529">
    <property type="entry name" value="NusA_N"/>
    <property type="match status" value="1"/>
</dbReference>
<evidence type="ECO:0000313" key="10">
    <source>
        <dbReference type="Proteomes" id="UP000255283"/>
    </source>
</evidence>
<dbReference type="InterPro" id="IPR003029">
    <property type="entry name" value="S1_domain"/>
</dbReference>
<dbReference type="CDD" id="cd22529">
    <property type="entry name" value="KH-II_NusA_rpt2"/>
    <property type="match status" value="1"/>
</dbReference>
<dbReference type="Pfam" id="PF26594">
    <property type="entry name" value="KH_NusA_2nd"/>
    <property type="match status" value="1"/>
</dbReference>
<proteinExistence type="inferred from homology"/>
<name>A0AAQ1ZIR2_9BACT</name>
<dbReference type="AlphaFoldDB" id="A0AAQ1ZIR2"/>
<dbReference type="InterPro" id="IPR009019">
    <property type="entry name" value="KH_sf_prok-type"/>
</dbReference>
<dbReference type="GO" id="GO:0003723">
    <property type="term" value="F:RNA binding"/>
    <property type="evidence" value="ECO:0007669"/>
    <property type="project" value="UniProtKB-UniRule"/>
</dbReference>
<evidence type="ECO:0000256" key="7">
    <source>
        <dbReference type="HAMAP-Rule" id="MF_00945"/>
    </source>
</evidence>
<comment type="subunit">
    <text evidence="7">Monomer. Binds directly to the core enzyme of the DNA-dependent RNA polymerase and to nascent RNA.</text>
</comment>
<keyword evidence="3 7" id="KW-0889">Transcription antitermination</keyword>
<evidence type="ECO:0000259" key="8">
    <source>
        <dbReference type="PROSITE" id="PS50126"/>
    </source>
</evidence>
<dbReference type="HAMAP" id="MF_00945_B">
    <property type="entry name" value="NusA_B"/>
    <property type="match status" value="1"/>
</dbReference>
<evidence type="ECO:0000256" key="2">
    <source>
        <dbReference type="ARBA" id="ARBA00022490"/>
    </source>
</evidence>
<keyword evidence="6 7" id="KW-0804">Transcription</keyword>
<dbReference type="CDD" id="cd04455">
    <property type="entry name" value="S1_NusA"/>
    <property type="match status" value="1"/>
</dbReference>
<dbReference type="PANTHER" id="PTHR22648">
    <property type="entry name" value="TRANSCRIPTION TERMINATION FACTOR NUSA"/>
    <property type="match status" value="1"/>
</dbReference>
<organism evidence="9 10">
    <name type="scientific">Segatella buccae</name>
    <dbReference type="NCBI Taxonomy" id="28126"/>
    <lineage>
        <taxon>Bacteria</taxon>
        <taxon>Pseudomonadati</taxon>
        <taxon>Bacteroidota</taxon>
        <taxon>Bacteroidia</taxon>
        <taxon>Bacteroidales</taxon>
        <taxon>Prevotellaceae</taxon>
        <taxon>Segatella</taxon>
    </lineage>
</organism>
<dbReference type="InterPro" id="IPR025249">
    <property type="entry name" value="TF_NusA_KH_1st"/>
</dbReference>
<comment type="caution">
    <text evidence="9">The sequence shown here is derived from an EMBL/GenBank/DDBJ whole genome shotgun (WGS) entry which is preliminary data.</text>
</comment>
<evidence type="ECO:0000256" key="4">
    <source>
        <dbReference type="ARBA" id="ARBA00022884"/>
    </source>
</evidence>
<evidence type="ECO:0000256" key="1">
    <source>
        <dbReference type="ARBA" id="ARBA00022472"/>
    </source>
</evidence>
<keyword evidence="2 7" id="KW-0963">Cytoplasm</keyword>
<keyword evidence="5 7" id="KW-0805">Transcription regulation</keyword>
<dbReference type="PROSITE" id="PS50126">
    <property type="entry name" value="S1"/>
    <property type="match status" value="1"/>
</dbReference>
<comment type="subcellular location">
    <subcellularLocation>
        <location evidence="7">Cytoplasm</location>
    </subcellularLocation>
</comment>
<accession>A0AAQ1ZIR2</accession>
<dbReference type="EMBL" id="UGTJ01000001">
    <property type="protein sequence ID" value="SUB80459.1"/>
    <property type="molecule type" value="Genomic_DNA"/>
</dbReference>
<dbReference type="InterPro" id="IPR058582">
    <property type="entry name" value="KH_NusA_2nd"/>
</dbReference>
<dbReference type="Proteomes" id="UP000255283">
    <property type="component" value="Unassembled WGS sequence"/>
</dbReference>
<dbReference type="PANTHER" id="PTHR22648:SF0">
    <property type="entry name" value="TRANSCRIPTION TERMINATION_ANTITERMINATION PROTEIN NUSA"/>
    <property type="match status" value="1"/>
</dbReference>
<dbReference type="InterPro" id="IPR015946">
    <property type="entry name" value="KH_dom-like_a/b"/>
</dbReference>
<dbReference type="SUPFAM" id="SSF50249">
    <property type="entry name" value="Nucleic acid-binding proteins"/>
    <property type="match status" value="1"/>
</dbReference>
<dbReference type="GO" id="GO:0003700">
    <property type="term" value="F:DNA-binding transcription factor activity"/>
    <property type="evidence" value="ECO:0007669"/>
    <property type="project" value="InterPro"/>
</dbReference>
<comment type="function">
    <text evidence="7">Participates in both transcription termination and antitermination.</text>
</comment>
<dbReference type="InterPro" id="IPR036555">
    <property type="entry name" value="NusA_N_sf"/>
</dbReference>
<keyword evidence="1 7" id="KW-0806">Transcription termination</keyword>
<dbReference type="GO" id="GO:0005829">
    <property type="term" value="C:cytosol"/>
    <property type="evidence" value="ECO:0007669"/>
    <property type="project" value="TreeGrafter"/>
</dbReference>
<dbReference type="NCBIfam" id="TIGR01953">
    <property type="entry name" value="NusA"/>
    <property type="match status" value="1"/>
</dbReference>
<feature type="domain" description="S1 motif" evidence="8">
    <location>
        <begin position="145"/>
        <end position="210"/>
    </location>
</feature>